<dbReference type="EMBL" id="LR130779">
    <property type="protein sequence ID" value="VDN62100.1"/>
    <property type="molecule type" value="Genomic_DNA"/>
</dbReference>
<gene>
    <name evidence="1" type="ORF">POT9AD_1109</name>
</gene>
<dbReference type="SUPFAM" id="SSF54001">
    <property type="entry name" value="Cysteine proteinases"/>
    <property type="match status" value="1"/>
</dbReference>
<name>A0A653B0C2_ECTOL</name>
<sequence length="153" mass="16662">MNIIFSTGPHIGSVLLRTVLFSEWSHCGIVMEDGSTVIEASAQHGVVETPIDKFTRYGRYAIVDCPVPDPAAAYAAARSELGKGYDWIGLLGLAIIKPLQSDDRWFCSELVQHVKVAGGLRDLRYSAGRVTPRDLWNLPYDVVFAMGIPVGAA</sequence>
<evidence type="ECO:0000313" key="1">
    <source>
        <dbReference type="EMBL" id="VDN62100.1"/>
    </source>
</evidence>
<reference evidence="1" key="1">
    <citation type="submission" date="2018-11" db="EMBL/GenBank/DDBJ databases">
        <authorList>
            <consortium name="Genoscope - CEA"/>
            <person name="William W."/>
        </authorList>
    </citation>
    <scope>NUCLEOTIDE SEQUENCE [LARGE SCALE GENOMIC DNA]</scope>
    <source>
        <strain evidence="1">T9AD</strain>
    </source>
</reference>
<dbReference type="InterPro" id="IPR038765">
    <property type="entry name" value="Papain-like_cys_pep_sf"/>
</dbReference>
<accession>A0A653B0C2</accession>
<dbReference type="Pfam" id="PF05708">
    <property type="entry name" value="Peptidase_C92"/>
    <property type="match status" value="1"/>
</dbReference>
<dbReference type="Gene3D" id="3.90.1720.10">
    <property type="entry name" value="endopeptidase domain like (from Nostoc punctiforme)"/>
    <property type="match status" value="1"/>
</dbReference>
<organism evidence="1">
    <name type="scientific">Ectopseudomonas oleovorans</name>
    <name type="common">Pseudomonas oleovorans</name>
    <dbReference type="NCBI Taxonomy" id="301"/>
    <lineage>
        <taxon>Bacteria</taxon>
        <taxon>Pseudomonadati</taxon>
        <taxon>Pseudomonadota</taxon>
        <taxon>Gammaproteobacteria</taxon>
        <taxon>Pseudomonadales</taxon>
        <taxon>Pseudomonadaceae</taxon>
        <taxon>Ectopseudomonas</taxon>
    </lineage>
</organism>
<dbReference type="InterPro" id="IPR024453">
    <property type="entry name" value="Peptidase_C92"/>
</dbReference>
<protein>
    <submittedName>
        <fullName evidence="1">Permuted papain-like amidase enzyme, YaeF/YiiX, C92 family</fullName>
    </submittedName>
</protein>
<dbReference type="AlphaFoldDB" id="A0A653B0C2"/>
<proteinExistence type="predicted"/>